<sequence length="41" mass="4849">MGQKTSPIGFRLGITHQHQSNWFIDPRNGSMKKLSIFNYRR</sequence>
<dbReference type="SUPFAM" id="SSF54814">
    <property type="entry name" value="Prokaryotic type KH domain (KH-domain type II)"/>
    <property type="match status" value="1"/>
</dbReference>
<reference evidence="1" key="1">
    <citation type="journal article" date="2019" name="Int. J. Mol. Sci.">
        <title>Characterization of the Chloroplast Genome of Trentepohlia odorata (Trentepohliales, Chlorophyta), and Discussion of its Taxonomy.</title>
        <authorList>
            <person name="Zhu H."/>
            <person name="Hu Y."/>
            <person name="Liu F."/>
            <person name="Hu Z."/>
            <person name="Liu G."/>
        </authorList>
    </citation>
    <scope>NUCLEOTIDE SEQUENCE</scope>
</reference>
<dbReference type="GO" id="GO:0005840">
    <property type="term" value="C:ribosome"/>
    <property type="evidence" value="ECO:0007669"/>
    <property type="project" value="UniProtKB-KW"/>
</dbReference>
<protein>
    <submittedName>
        <fullName evidence="1">Ribosomal protein S3</fullName>
    </submittedName>
</protein>
<proteinExistence type="predicted"/>
<keyword evidence="1" id="KW-0934">Plastid</keyword>
<dbReference type="EMBL" id="MK580484">
    <property type="protein sequence ID" value="QCW57847.1"/>
    <property type="molecule type" value="Genomic_DNA"/>
</dbReference>
<keyword evidence="1" id="KW-0150">Chloroplast</keyword>
<geneLocation type="chloroplast" evidence="1"/>
<organism evidence="1">
    <name type="scientific">Trentepohlia odorata</name>
    <dbReference type="NCBI Taxonomy" id="2576626"/>
    <lineage>
        <taxon>Eukaryota</taxon>
        <taxon>Viridiplantae</taxon>
        <taxon>Chlorophyta</taxon>
        <taxon>core chlorophytes</taxon>
        <taxon>Ulvophyceae</taxon>
        <taxon>TCBD clade</taxon>
        <taxon>Trentepohliales</taxon>
        <taxon>Trentepohliaceae</taxon>
        <taxon>Trentepohlia</taxon>
    </lineage>
</organism>
<accession>A0A4Y5P3L3</accession>
<evidence type="ECO:0000313" key="1">
    <source>
        <dbReference type="EMBL" id="QCW57847.1"/>
    </source>
</evidence>
<keyword evidence="1" id="KW-0689">Ribosomal protein</keyword>
<gene>
    <name evidence="1" type="primary">rps3</name>
</gene>
<keyword evidence="1" id="KW-0687">Ribonucleoprotein</keyword>
<dbReference type="RefSeq" id="YP_009667544.1">
    <property type="nucleotide sequence ID" value="NC_043776.1"/>
</dbReference>
<dbReference type="InterPro" id="IPR009019">
    <property type="entry name" value="KH_sf_prok-type"/>
</dbReference>
<name>A0A4Y5P3L3_9CHLO</name>
<dbReference type="GO" id="GO:0003723">
    <property type="term" value="F:RNA binding"/>
    <property type="evidence" value="ECO:0007669"/>
    <property type="project" value="InterPro"/>
</dbReference>
<dbReference type="GeneID" id="40872561"/>
<dbReference type="AlphaFoldDB" id="A0A4Y5P3L3"/>